<dbReference type="RefSeq" id="WP_262567969.1">
    <property type="nucleotide sequence ID" value="NZ_JAPFCC010000001.1"/>
</dbReference>
<keyword evidence="4" id="KW-1185">Reference proteome</keyword>
<dbReference type="Proteomes" id="UP001209854">
    <property type="component" value="Unassembled WGS sequence"/>
</dbReference>
<dbReference type="EMBL" id="JAPFCC010000001">
    <property type="protein sequence ID" value="MCW7553107.1"/>
    <property type="molecule type" value="Genomic_DNA"/>
</dbReference>
<keyword evidence="2" id="KW-0808">Transferase</keyword>
<accession>A0ABT3MUQ9</accession>
<gene>
    <name evidence="3" type="ORF">NX722_10765</name>
</gene>
<evidence type="ECO:0000313" key="4">
    <source>
        <dbReference type="Proteomes" id="UP001209854"/>
    </source>
</evidence>
<evidence type="ECO:0000313" key="3">
    <source>
        <dbReference type="EMBL" id="MCW7553107.1"/>
    </source>
</evidence>
<dbReference type="SUPFAM" id="SSF53756">
    <property type="entry name" value="UDP-Glycosyltransferase/glycogen phosphorylase"/>
    <property type="match status" value="1"/>
</dbReference>
<dbReference type="InterPro" id="IPR051199">
    <property type="entry name" value="LPS_LOS_Heptosyltrfase"/>
</dbReference>
<proteinExistence type="predicted"/>
<evidence type="ECO:0000256" key="2">
    <source>
        <dbReference type="ARBA" id="ARBA00022679"/>
    </source>
</evidence>
<name>A0ABT3MUQ9_9GAMM</name>
<sequence>MKVDTMRVIDHYVGVPLCFLLKLLFKVKELIFRPKEKQPENVLFIELSEMGSAILADPAMRWLKDQGKTLHFVIFKKNAASLKLLNTIPAEQIFTIRPDSLFTLAYDSLRFLVWCRQRNIDTTIDLELFSRFTALLSRLSGAVNRTGYHGVHEEGLYRGNFLTHPVMYNPHHHISLNFMALVQACLGEKGQPYQRKLLDQNDIELARAEVDDQLKESVLSKLVDLKPDFSTDKFRVMLVNPNASDLLPQRRWMRDRYASVISRVLDEYQDILVVITGAPAEKNGAEELKQMVSHERCVNSAGVFTFAELVPLYSVSYLMLSNDSGPPHFASVTDLKTFVIFGPETPKLYGALGNSTPIYAGLACSPCVSAGNHRKTTCFDNQCLKAISVDEVMNTMKPTLDGQMITQQRA</sequence>
<dbReference type="InterPro" id="IPR002201">
    <property type="entry name" value="Glyco_trans_9"/>
</dbReference>
<comment type="caution">
    <text evidence="3">The sequence shown here is derived from an EMBL/GenBank/DDBJ whole genome shotgun (WGS) entry which is preliminary data.</text>
</comment>
<dbReference type="Pfam" id="PF01075">
    <property type="entry name" value="Glyco_transf_9"/>
    <property type="match status" value="1"/>
</dbReference>
<dbReference type="Gene3D" id="3.40.50.2000">
    <property type="entry name" value="Glycogen Phosphorylase B"/>
    <property type="match status" value="2"/>
</dbReference>
<evidence type="ECO:0000256" key="1">
    <source>
        <dbReference type="ARBA" id="ARBA00022676"/>
    </source>
</evidence>
<organism evidence="3 4">
    <name type="scientific">Endozoicomonas gorgoniicola</name>
    <dbReference type="NCBI Taxonomy" id="1234144"/>
    <lineage>
        <taxon>Bacteria</taxon>
        <taxon>Pseudomonadati</taxon>
        <taxon>Pseudomonadota</taxon>
        <taxon>Gammaproteobacteria</taxon>
        <taxon>Oceanospirillales</taxon>
        <taxon>Endozoicomonadaceae</taxon>
        <taxon>Endozoicomonas</taxon>
    </lineage>
</organism>
<protein>
    <submittedName>
        <fullName evidence="3">Glycosyltransferase family 9 protein</fullName>
    </submittedName>
</protein>
<reference evidence="3 4" key="1">
    <citation type="submission" date="2022-10" db="EMBL/GenBank/DDBJ databases">
        <title>High-quality genome sequences of two octocoral-associated bacteria, Endozoicomonas euniceicola EF212 and Endozoicomonas gorgoniicola PS125.</title>
        <authorList>
            <person name="Chiou Y.-J."/>
            <person name="Chen Y.-H."/>
        </authorList>
    </citation>
    <scope>NUCLEOTIDE SEQUENCE [LARGE SCALE GENOMIC DNA]</scope>
    <source>
        <strain evidence="3 4">PS125</strain>
    </source>
</reference>
<keyword evidence="1" id="KW-0328">Glycosyltransferase</keyword>
<dbReference type="PANTHER" id="PTHR30160">
    <property type="entry name" value="TETRAACYLDISACCHARIDE 4'-KINASE-RELATED"/>
    <property type="match status" value="1"/>
</dbReference>
<dbReference type="CDD" id="cd03789">
    <property type="entry name" value="GT9_LPS_heptosyltransferase"/>
    <property type="match status" value="1"/>
</dbReference>